<dbReference type="KEGG" id="mdu:MDUV_07600"/>
<feature type="domain" description="DUF732" evidence="2">
    <location>
        <begin position="29"/>
        <end position="96"/>
    </location>
</feature>
<organism evidence="3 4">
    <name type="scientific">Mycolicibacterium duvalii</name>
    <dbReference type="NCBI Taxonomy" id="39688"/>
    <lineage>
        <taxon>Bacteria</taxon>
        <taxon>Bacillati</taxon>
        <taxon>Actinomycetota</taxon>
        <taxon>Actinomycetes</taxon>
        <taxon>Mycobacteriales</taxon>
        <taxon>Mycobacteriaceae</taxon>
        <taxon>Mycolicibacterium</taxon>
    </lineage>
</organism>
<proteinExistence type="predicted"/>
<keyword evidence="1" id="KW-0732">Signal</keyword>
<evidence type="ECO:0000259" key="2">
    <source>
        <dbReference type="Pfam" id="PF05305"/>
    </source>
</evidence>
<dbReference type="Pfam" id="PF05305">
    <property type="entry name" value="DUF732"/>
    <property type="match status" value="1"/>
</dbReference>
<dbReference type="Proteomes" id="UP000467006">
    <property type="component" value="Chromosome"/>
</dbReference>
<feature type="signal peptide" evidence="1">
    <location>
        <begin position="1"/>
        <end position="20"/>
    </location>
</feature>
<protein>
    <recommendedName>
        <fullName evidence="2">DUF732 domain-containing protein</fullName>
    </recommendedName>
</protein>
<keyword evidence="4" id="KW-1185">Reference proteome</keyword>
<dbReference type="EMBL" id="AP022563">
    <property type="protein sequence ID" value="BBX15900.1"/>
    <property type="molecule type" value="Genomic_DNA"/>
</dbReference>
<evidence type="ECO:0000256" key="1">
    <source>
        <dbReference type="SAM" id="SignalP"/>
    </source>
</evidence>
<dbReference type="InterPro" id="IPR007969">
    <property type="entry name" value="DUF732"/>
</dbReference>
<sequence>MMMRARLTALLMAVVGSVLAAPPAAASPEDEFCGSMTSIGFTGDCATLTPLAREVCAQFERGADPSAVAEMLDIATRDQTLSNFIVAGARLYFCPQPDEA</sequence>
<dbReference type="RefSeq" id="WP_165776241.1">
    <property type="nucleotide sequence ID" value="NZ_AP022563.1"/>
</dbReference>
<name>A0A7I7JVR2_9MYCO</name>
<feature type="chain" id="PRO_5038448192" description="DUF732 domain-containing protein" evidence="1">
    <location>
        <begin position="21"/>
        <end position="100"/>
    </location>
</feature>
<dbReference type="AlphaFoldDB" id="A0A7I7JVR2"/>
<evidence type="ECO:0000313" key="3">
    <source>
        <dbReference type="EMBL" id="BBX15900.1"/>
    </source>
</evidence>
<reference evidence="3 4" key="1">
    <citation type="journal article" date="2019" name="Emerg. Microbes Infect.">
        <title>Comprehensive subspecies identification of 175 nontuberculous mycobacteria species based on 7547 genomic profiles.</title>
        <authorList>
            <person name="Matsumoto Y."/>
            <person name="Kinjo T."/>
            <person name="Motooka D."/>
            <person name="Nabeya D."/>
            <person name="Jung N."/>
            <person name="Uechi K."/>
            <person name="Horii T."/>
            <person name="Iida T."/>
            <person name="Fujita J."/>
            <person name="Nakamura S."/>
        </authorList>
    </citation>
    <scope>NUCLEOTIDE SEQUENCE [LARGE SCALE GENOMIC DNA]</scope>
    <source>
        <strain evidence="3 4">JCM 6396</strain>
    </source>
</reference>
<accession>A0A7I7JVR2</accession>
<evidence type="ECO:0000313" key="4">
    <source>
        <dbReference type="Proteomes" id="UP000467006"/>
    </source>
</evidence>
<gene>
    <name evidence="3" type="ORF">MDUV_07600</name>
</gene>